<dbReference type="InterPro" id="IPR005615">
    <property type="entry name" value="Glutathione_synthase"/>
</dbReference>
<evidence type="ECO:0000256" key="4">
    <source>
        <dbReference type="ARBA" id="ARBA00011738"/>
    </source>
</evidence>
<feature type="compositionally biased region" description="Polar residues" evidence="13">
    <location>
        <begin position="676"/>
        <end position="689"/>
    </location>
</feature>
<evidence type="ECO:0000256" key="7">
    <source>
        <dbReference type="ARBA" id="ARBA00022684"/>
    </source>
</evidence>
<evidence type="ECO:0000256" key="3">
    <source>
        <dbReference type="ARBA" id="ARBA00010385"/>
    </source>
</evidence>
<comment type="subunit">
    <text evidence="4">Homodimer.</text>
</comment>
<evidence type="ECO:0000256" key="5">
    <source>
        <dbReference type="ARBA" id="ARBA00012214"/>
    </source>
</evidence>
<dbReference type="STRING" id="1806994.A0A507C1D7"/>
<dbReference type="OrthoDB" id="2020073at2759"/>
<feature type="region of interest" description="Disordered" evidence="13">
    <location>
        <begin position="668"/>
        <end position="750"/>
    </location>
</feature>
<feature type="compositionally biased region" description="Polar residues" evidence="13">
    <location>
        <begin position="799"/>
        <end position="816"/>
    </location>
</feature>
<dbReference type="Gene3D" id="3.30.1490.80">
    <property type="match status" value="1"/>
</dbReference>
<organism evidence="15 16">
    <name type="scientific">Synchytrium microbalum</name>
    <dbReference type="NCBI Taxonomy" id="1806994"/>
    <lineage>
        <taxon>Eukaryota</taxon>
        <taxon>Fungi</taxon>
        <taxon>Fungi incertae sedis</taxon>
        <taxon>Chytridiomycota</taxon>
        <taxon>Chytridiomycota incertae sedis</taxon>
        <taxon>Chytridiomycetes</taxon>
        <taxon>Synchytriales</taxon>
        <taxon>Synchytriaceae</taxon>
        <taxon>Synchytrium</taxon>
    </lineage>
</organism>
<comment type="similarity">
    <text evidence="3">Belongs to the eukaryotic GSH synthase family.</text>
</comment>
<dbReference type="GO" id="GO:0005829">
    <property type="term" value="C:cytosol"/>
    <property type="evidence" value="ECO:0007669"/>
    <property type="project" value="TreeGrafter"/>
</dbReference>
<proteinExistence type="inferred from homology"/>
<feature type="domain" description="Glutathione synthase substrate-binding" evidence="14">
    <location>
        <begin position="210"/>
        <end position="311"/>
    </location>
</feature>
<evidence type="ECO:0000259" key="14">
    <source>
        <dbReference type="Pfam" id="PF03199"/>
    </source>
</evidence>
<feature type="compositionally biased region" description="Polar residues" evidence="13">
    <location>
        <begin position="721"/>
        <end position="750"/>
    </location>
</feature>
<evidence type="ECO:0000256" key="8">
    <source>
        <dbReference type="ARBA" id="ARBA00022723"/>
    </source>
</evidence>
<dbReference type="GO" id="GO:0046872">
    <property type="term" value="F:metal ion binding"/>
    <property type="evidence" value="ECO:0007669"/>
    <property type="project" value="UniProtKB-KW"/>
</dbReference>
<evidence type="ECO:0000313" key="16">
    <source>
        <dbReference type="Proteomes" id="UP000319731"/>
    </source>
</evidence>
<keyword evidence="10" id="KW-0067">ATP-binding</keyword>
<dbReference type="FunFam" id="3.40.50.1760:FF:000001">
    <property type="entry name" value="Glutathione synthetase"/>
    <property type="match status" value="1"/>
</dbReference>
<dbReference type="NCBIfam" id="TIGR01986">
    <property type="entry name" value="glut_syn_euk"/>
    <property type="match status" value="1"/>
</dbReference>
<dbReference type="PANTHER" id="PTHR11130">
    <property type="entry name" value="GLUTATHIONE SYNTHETASE"/>
    <property type="match status" value="1"/>
</dbReference>
<name>A0A507C1D7_9FUNG</name>
<dbReference type="EC" id="6.3.2.3" evidence="5"/>
<evidence type="ECO:0000256" key="11">
    <source>
        <dbReference type="ARBA" id="ARBA00022842"/>
    </source>
</evidence>
<dbReference type="UniPathway" id="UPA00142">
    <property type="reaction ID" value="UER00210"/>
</dbReference>
<dbReference type="EMBL" id="QEAO01000011">
    <property type="protein sequence ID" value="TPX34917.1"/>
    <property type="molecule type" value="Genomic_DNA"/>
</dbReference>
<dbReference type="GO" id="GO:0004363">
    <property type="term" value="F:glutathione synthase activity"/>
    <property type="evidence" value="ECO:0007669"/>
    <property type="project" value="UniProtKB-EC"/>
</dbReference>
<dbReference type="Proteomes" id="UP000319731">
    <property type="component" value="Unassembled WGS sequence"/>
</dbReference>
<feature type="region of interest" description="Disordered" evidence="13">
    <location>
        <begin position="768"/>
        <end position="816"/>
    </location>
</feature>
<evidence type="ECO:0000256" key="6">
    <source>
        <dbReference type="ARBA" id="ARBA00022598"/>
    </source>
</evidence>
<dbReference type="InterPro" id="IPR014709">
    <property type="entry name" value="Glutathione_synthase_C_euk"/>
</dbReference>
<dbReference type="FunFam" id="3.30.1490.50:FF:000002">
    <property type="entry name" value="Glutathione synthetase"/>
    <property type="match status" value="1"/>
</dbReference>
<dbReference type="Gene3D" id="1.10.1080.10">
    <property type="entry name" value="Glutathione Synthetase, Chain A, domain 3"/>
    <property type="match status" value="1"/>
</dbReference>
<dbReference type="InterPro" id="IPR016185">
    <property type="entry name" value="PreATP-grasp_dom_sf"/>
</dbReference>
<keyword evidence="8" id="KW-0479">Metal-binding</keyword>
<dbReference type="RefSeq" id="XP_031025555.1">
    <property type="nucleotide sequence ID" value="XM_031168527.1"/>
</dbReference>
<dbReference type="GO" id="GO:0043295">
    <property type="term" value="F:glutathione binding"/>
    <property type="evidence" value="ECO:0007669"/>
    <property type="project" value="TreeGrafter"/>
</dbReference>
<keyword evidence="6" id="KW-0436">Ligase</keyword>
<dbReference type="Gene3D" id="2.30.30.140">
    <property type="match status" value="1"/>
</dbReference>
<evidence type="ECO:0000256" key="2">
    <source>
        <dbReference type="ARBA" id="ARBA00004965"/>
    </source>
</evidence>
<evidence type="ECO:0000256" key="13">
    <source>
        <dbReference type="SAM" id="MobiDB-lite"/>
    </source>
</evidence>
<keyword evidence="16" id="KW-1185">Reference proteome</keyword>
<protein>
    <recommendedName>
        <fullName evidence="5">glutathione synthase</fullName>
        <ecNumber evidence="5">6.3.2.3</ecNumber>
    </recommendedName>
    <alternativeName>
        <fullName evidence="12">Glutathione synthase</fullName>
    </alternativeName>
</protein>
<dbReference type="GeneID" id="42003824"/>
<keyword evidence="11" id="KW-0460">Magnesium</keyword>
<accession>A0A507C1D7</accession>
<sequence>MYPPIDATSPLAHEVAYNAIDYAMSRGLVVRAPASVSTSEDVPIVTHAPFALFPTPFPKSAYENAVELQPIFNKLVDCCARDHEFITEAMESLSKVDDFVEKLYDIYKKVHALGTAQKITFGLHRSDYMLHNSSKPGEPETLHVKQVELNTIAASFSSLSHHVSKLHQYLVRTQPQYTLPEHSYMPENTSIETIPRGLAKAWQLYGNPKAVVVIVVQPGERNAFDQRWIEYTLYNEYSITLIRKSLAEIHEQASIHSPGGPLILNGQEVAVTYFRAGYSPTDYPTHAEWDARLLIESSSTIKCPNIAYHLVGSKKVQQILDQPGMVERFIHDADQVAALRKCFMGLYPLDGSAEGIKAMQDALESPERFVMKPQREGGGNNIYGDDIKTTLQKLSPAERNAYILMDLIKAPVRKSIMVRLGKVIPGDVVSEVGIYGIWISEGDIVHMNETGGHLLRTKASNSNEGGVAAGFAVLDSPLLIIVASESQADTIRAQTKLQLEADLRRILSRDKKVSPPGSANQVEQADSQIYVVDDEETDEDLDDGSGEVAEGEVCLVSSGIKGGDDADRYWLAFHVPWEEMDSSMVTVAGVDMVVVRYWEDYKYGTMFPHELKPFVPGTGLYEKMVANRAFTSSKGYRRAMDFLNTGKVPKMFKWKNWGMSGKYRTIVATDSPEPETITTSRPQRRVSSTQIQQPPQQQQQQQPVRAKRAATPQIVTRGATPKQTSPEADYSTTTNSRYTAKPTYNTNNARTKPTVNHLLAQLFPEMNQLDDDGHNRRAPTPPIQTKRVRDQRPAVRGRQTGNAHMYANTNATPEPLSTSTPKIMFMNHRDASAPLPDELRHHLMNTLAYRNVPRRKGGERAGVLGDLSRHVEVARSMVMRWGAEDRGEVDVDERVLNGNKKRVNAAVGASNSAELERGNLKKAKR</sequence>
<dbReference type="PANTHER" id="PTHR11130:SF0">
    <property type="entry name" value="GLUTATHIONE SYNTHETASE"/>
    <property type="match status" value="1"/>
</dbReference>
<keyword evidence="7" id="KW-0317">Glutathione biosynthesis</keyword>
<dbReference type="Gene3D" id="3.30.470.20">
    <property type="entry name" value="ATP-grasp fold, B domain"/>
    <property type="match status" value="1"/>
</dbReference>
<gene>
    <name evidence="15" type="primary">GSH2</name>
    <name evidence="15" type="ORF">SmJEL517_g02599</name>
</gene>
<evidence type="ECO:0000256" key="1">
    <source>
        <dbReference type="ARBA" id="ARBA00001946"/>
    </source>
</evidence>
<evidence type="ECO:0000256" key="10">
    <source>
        <dbReference type="ARBA" id="ARBA00022840"/>
    </source>
</evidence>
<dbReference type="Gene3D" id="3.30.1490.50">
    <property type="match status" value="1"/>
</dbReference>
<evidence type="ECO:0000256" key="9">
    <source>
        <dbReference type="ARBA" id="ARBA00022741"/>
    </source>
</evidence>
<dbReference type="Pfam" id="PF03199">
    <property type="entry name" value="GSH_synthase"/>
    <property type="match status" value="1"/>
</dbReference>
<keyword evidence="9" id="KW-0547">Nucleotide-binding</keyword>
<dbReference type="SUPFAM" id="SSF56059">
    <property type="entry name" value="Glutathione synthetase ATP-binding domain-like"/>
    <property type="match status" value="1"/>
</dbReference>
<dbReference type="AlphaFoldDB" id="A0A507C1D7"/>
<dbReference type="InterPro" id="IPR004887">
    <property type="entry name" value="GSH_synth_subst-bd"/>
</dbReference>
<dbReference type="InterPro" id="IPR014042">
    <property type="entry name" value="Glutathione_synthase_a-hlx"/>
</dbReference>
<dbReference type="Gene3D" id="3.40.50.1760">
    <property type="entry name" value="Glutathione synthase, substrate-binding domain superfamily, eukaryotic"/>
    <property type="match status" value="1"/>
</dbReference>
<comment type="pathway">
    <text evidence="2">Sulfur metabolism; glutathione biosynthesis; glutathione from L-cysteine and L-glutamate: step 2/2.</text>
</comment>
<dbReference type="InterPro" id="IPR037013">
    <property type="entry name" value="GSH-S_sub-bd_sf"/>
</dbReference>
<dbReference type="InterPro" id="IPR014049">
    <property type="entry name" value="Glutathione_synthase_N_euk"/>
</dbReference>
<feature type="compositionally biased region" description="Low complexity" evidence="13">
    <location>
        <begin position="690"/>
        <end position="703"/>
    </location>
</feature>
<dbReference type="SUPFAM" id="SSF52440">
    <property type="entry name" value="PreATP-grasp domain"/>
    <property type="match status" value="1"/>
</dbReference>
<evidence type="ECO:0000256" key="12">
    <source>
        <dbReference type="ARBA" id="ARBA00030403"/>
    </source>
</evidence>
<dbReference type="GO" id="GO:0005524">
    <property type="term" value="F:ATP binding"/>
    <property type="evidence" value="ECO:0007669"/>
    <property type="project" value="UniProtKB-KW"/>
</dbReference>
<evidence type="ECO:0000313" key="15">
    <source>
        <dbReference type="EMBL" id="TPX34917.1"/>
    </source>
</evidence>
<comment type="caution">
    <text evidence="15">The sequence shown here is derived from an EMBL/GenBank/DDBJ whole genome shotgun (WGS) entry which is preliminary data.</text>
</comment>
<reference evidence="15 16" key="1">
    <citation type="journal article" date="2019" name="Sci. Rep.">
        <title>Comparative genomics of chytrid fungi reveal insights into the obligate biotrophic and pathogenic lifestyle of Synchytrium endobioticum.</title>
        <authorList>
            <person name="van de Vossenberg B.T.L.H."/>
            <person name="Warris S."/>
            <person name="Nguyen H.D.T."/>
            <person name="van Gent-Pelzer M.P.E."/>
            <person name="Joly D.L."/>
            <person name="van de Geest H.C."/>
            <person name="Bonants P.J.M."/>
            <person name="Smith D.S."/>
            <person name="Levesque C.A."/>
            <person name="van der Lee T.A.J."/>
        </authorList>
    </citation>
    <scope>NUCLEOTIDE SEQUENCE [LARGE SCALE GENOMIC DNA]</scope>
    <source>
        <strain evidence="15 16">JEL517</strain>
    </source>
</reference>
<dbReference type="Pfam" id="PF03917">
    <property type="entry name" value="GSH_synth_ATP"/>
    <property type="match status" value="1"/>
</dbReference>
<comment type="cofactor">
    <cofactor evidence="1">
        <name>Mg(2+)</name>
        <dbReference type="ChEBI" id="CHEBI:18420"/>
    </cofactor>
</comment>